<dbReference type="Proteomes" id="UP000602510">
    <property type="component" value="Unassembled WGS sequence"/>
</dbReference>
<keyword evidence="4" id="KW-1185">Reference proteome</keyword>
<organism evidence="2 4">
    <name type="scientific">Phytophthora infestans</name>
    <name type="common">Potato late blight agent</name>
    <name type="synonym">Botrytis infestans</name>
    <dbReference type="NCBI Taxonomy" id="4787"/>
    <lineage>
        <taxon>Eukaryota</taxon>
        <taxon>Sar</taxon>
        <taxon>Stramenopiles</taxon>
        <taxon>Oomycota</taxon>
        <taxon>Peronosporomycetes</taxon>
        <taxon>Peronosporales</taxon>
        <taxon>Peronosporaceae</taxon>
        <taxon>Phytophthora</taxon>
    </lineage>
</organism>
<proteinExistence type="predicted"/>
<sequence length="72" mass="8655">METAPRRQRRAAEPPIERDARLQKEGLKRVKKRAEKTPAVQKNVRREQENAQRIPLWSAQNVLKRIEREERE</sequence>
<accession>A0A833TAV9</accession>
<dbReference type="EMBL" id="WSZM01000172">
    <property type="protein sequence ID" value="KAF4039614.1"/>
    <property type="molecule type" value="Genomic_DNA"/>
</dbReference>
<evidence type="ECO:0000313" key="4">
    <source>
        <dbReference type="Proteomes" id="UP000602510"/>
    </source>
</evidence>
<dbReference type="Proteomes" id="UP000704712">
    <property type="component" value="Unassembled WGS sequence"/>
</dbReference>
<comment type="caution">
    <text evidence="2">The sequence shown here is derived from an EMBL/GenBank/DDBJ whole genome shotgun (WGS) entry which is preliminary data.</text>
</comment>
<evidence type="ECO:0000313" key="2">
    <source>
        <dbReference type="EMBL" id="KAF4039614.1"/>
    </source>
</evidence>
<gene>
    <name evidence="2" type="ORF">GN244_ATG08259</name>
    <name evidence="3" type="ORF">GN958_ATG12149</name>
</gene>
<feature type="region of interest" description="Disordered" evidence="1">
    <location>
        <begin position="1"/>
        <end position="52"/>
    </location>
</feature>
<reference evidence="2" key="1">
    <citation type="submission" date="2020-04" db="EMBL/GenBank/DDBJ databases">
        <title>Hybrid Assembly of Korean Phytophthora infestans isolates.</title>
        <authorList>
            <person name="Prokchorchik M."/>
            <person name="Lee Y."/>
            <person name="Seo J."/>
            <person name="Cho J.-H."/>
            <person name="Park Y.-E."/>
            <person name="Jang D.-C."/>
            <person name="Im J.-S."/>
            <person name="Choi J.-G."/>
            <person name="Park H.-J."/>
            <person name="Lee G.-B."/>
            <person name="Lee Y.-G."/>
            <person name="Hong S.-Y."/>
            <person name="Cho K."/>
            <person name="Sohn K.H."/>
        </authorList>
    </citation>
    <scope>NUCLEOTIDE SEQUENCE</scope>
    <source>
        <strain evidence="2">KR_1_A1</strain>
        <strain evidence="3">KR_2_A2</strain>
    </source>
</reference>
<dbReference type="AlphaFoldDB" id="A0A833TAV9"/>
<feature type="compositionally biased region" description="Basic and acidic residues" evidence="1">
    <location>
        <begin position="10"/>
        <end position="28"/>
    </location>
</feature>
<protein>
    <submittedName>
        <fullName evidence="2">Uncharacterized protein</fullName>
    </submittedName>
</protein>
<name>A0A833TAV9_PHYIN</name>
<evidence type="ECO:0000313" key="3">
    <source>
        <dbReference type="EMBL" id="KAF4138644.1"/>
    </source>
</evidence>
<dbReference type="EMBL" id="JAACNO010001647">
    <property type="protein sequence ID" value="KAF4138644.1"/>
    <property type="molecule type" value="Genomic_DNA"/>
</dbReference>
<evidence type="ECO:0000256" key="1">
    <source>
        <dbReference type="SAM" id="MobiDB-lite"/>
    </source>
</evidence>